<dbReference type="InterPro" id="IPR002577">
    <property type="entry name" value="HTH_HxlR"/>
</dbReference>
<dbReference type="PANTHER" id="PTHR33204:SF37">
    <property type="entry name" value="HTH-TYPE TRANSCRIPTIONAL REGULATOR YODB"/>
    <property type="match status" value="1"/>
</dbReference>
<evidence type="ECO:0000313" key="5">
    <source>
        <dbReference type="EMBL" id="BDU69030.1"/>
    </source>
</evidence>
<organism evidence="5 6">
    <name type="scientific">Geothrix oryzae</name>
    <dbReference type="NCBI Taxonomy" id="2927975"/>
    <lineage>
        <taxon>Bacteria</taxon>
        <taxon>Pseudomonadati</taxon>
        <taxon>Acidobacteriota</taxon>
        <taxon>Holophagae</taxon>
        <taxon>Holophagales</taxon>
        <taxon>Holophagaceae</taxon>
        <taxon>Geothrix</taxon>
    </lineage>
</organism>
<sequence length="111" mass="12654">MDLPETDRCRCFRMAIDVLAKPWTGQILWILQEGPLRFNELVTRVQGIGEKVLSARLKELECQGLLVRRVLPTTPVRVEYELTCKGEGFRQVVEAVTQWGTEIADPDAQAR</sequence>
<accession>A0ABN6UWS2</accession>
<dbReference type="CDD" id="cd00090">
    <property type="entry name" value="HTH_ARSR"/>
    <property type="match status" value="1"/>
</dbReference>
<feature type="domain" description="HTH hxlR-type" evidence="4">
    <location>
        <begin position="9"/>
        <end position="108"/>
    </location>
</feature>
<dbReference type="Pfam" id="PF01638">
    <property type="entry name" value="HxlR"/>
    <property type="match status" value="1"/>
</dbReference>
<dbReference type="PANTHER" id="PTHR33204">
    <property type="entry name" value="TRANSCRIPTIONAL REGULATOR, MARR FAMILY"/>
    <property type="match status" value="1"/>
</dbReference>
<evidence type="ECO:0000313" key="6">
    <source>
        <dbReference type="Proteomes" id="UP001242010"/>
    </source>
</evidence>
<keyword evidence="2" id="KW-0238">DNA-binding</keyword>
<evidence type="ECO:0000259" key="4">
    <source>
        <dbReference type="PROSITE" id="PS51118"/>
    </source>
</evidence>
<keyword evidence="1" id="KW-0805">Transcription regulation</keyword>
<keyword evidence="3" id="KW-0804">Transcription</keyword>
<evidence type="ECO:0000256" key="2">
    <source>
        <dbReference type="ARBA" id="ARBA00023125"/>
    </source>
</evidence>
<dbReference type="InterPro" id="IPR036388">
    <property type="entry name" value="WH-like_DNA-bd_sf"/>
</dbReference>
<dbReference type="InterPro" id="IPR011991">
    <property type="entry name" value="ArsR-like_HTH"/>
</dbReference>
<protein>
    <submittedName>
        <fullName evidence="5">HTH-type transcriptional regulator YvaP</fullName>
    </submittedName>
</protein>
<dbReference type="RefSeq" id="WP_286355661.1">
    <property type="nucleotide sequence ID" value="NZ_AP027079.1"/>
</dbReference>
<dbReference type="Gene3D" id="1.10.10.10">
    <property type="entry name" value="Winged helix-like DNA-binding domain superfamily/Winged helix DNA-binding domain"/>
    <property type="match status" value="1"/>
</dbReference>
<keyword evidence="6" id="KW-1185">Reference proteome</keyword>
<dbReference type="InterPro" id="IPR036390">
    <property type="entry name" value="WH_DNA-bd_sf"/>
</dbReference>
<name>A0ABN6UWS2_9BACT</name>
<evidence type="ECO:0000256" key="1">
    <source>
        <dbReference type="ARBA" id="ARBA00023015"/>
    </source>
</evidence>
<dbReference type="Proteomes" id="UP001242010">
    <property type="component" value="Chromosome"/>
</dbReference>
<proteinExistence type="predicted"/>
<dbReference type="EMBL" id="AP027079">
    <property type="protein sequence ID" value="BDU69030.1"/>
    <property type="molecule type" value="Genomic_DNA"/>
</dbReference>
<dbReference type="PROSITE" id="PS51118">
    <property type="entry name" value="HTH_HXLR"/>
    <property type="match status" value="1"/>
</dbReference>
<gene>
    <name evidence="5" type="primary">yvaP</name>
    <name evidence="5" type="ORF">GETHOR_11310</name>
</gene>
<evidence type="ECO:0000256" key="3">
    <source>
        <dbReference type="ARBA" id="ARBA00023163"/>
    </source>
</evidence>
<dbReference type="SUPFAM" id="SSF46785">
    <property type="entry name" value="Winged helix' DNA-binding domain"/>
    <property type="match status" value="1"/>
</dbReference>
<reference evidence="6" key="1">
    <citation type="journal article" date="2023" name="Int. J. Syst. Evol. Microbiol.">
        <title>Mesoterricola silvestris gen. nov., sp. nov., Mesoterricola sediminis sp. nov., Geothrix oryzae sp. nov., Geothrix edaphica sp. nov., Geothrix rubra sp. nov., and Geothrix limicola sp. nov., six novel members of Acidobacteriota isolated from soils.</title>
        <authorList>
            <person name="Itoh H."/>
            <person name="Sugisawa Y."/>
            <person name="Mise K."/>
            <person name="Xu Z."/>
            <person name="Kuniyasu M."/>
            <person name="Ushijima N."/>
            <person name="Kawano K."/>
            <person name="Kobayashi E."/>
            <person name="Shiratori Y."/>
            <person name="Masuda Y."/>
            <person name="Senoo K."/>
        </authorList>
    </citation>
    <scope>NUCLEOTIDE SEQUENCE [LARGE SCALE GENOMIC DNA]</scope>
    <source>
        <strain evidence="6">Red222</strain>
    </source>
</reference>